<comment type="function">
    <text evidence="8">Probably involved in the RNA silencing pathway and required for the generation of small interfering RNAs (siRNAs).</text>
</comment>
<evidence type="ECO:0000256" key="2">
    <source>
        <dbReference type="ARBA" id="ARBA00022484"/>
    </source>
</evidence>
<dbReference type="InterPro" id="IPR057596">
    <property type="entry name" value="RDRP_core"/>
</dbReference>
<dbReference type="PANTHER" id="PTHR23079:SF18">
    <property type="entry name" value="RNA-DEPENDENT RNA POLYMERASE 6"/>
    <property type="match status" value="1"/>
</dbReference>
<dbReference type="Proteomes" id="UP000823388">
    <property type="component" value="Chromosome 5N"/>
</dbReference>
<dbReference type="Pfam" id="PF26253">
    <property type="entry name" value="RdRP_head"/>
    <property type="match status" value="1"/>
</dbReference>
<evidence type="ECO:0000259" key="10">
    <source>
        <dbReference type="Pfam" id="PF26253"/>
    </source>
</evidence>
<feature type="domain" description="RDRP core" evidence="9">
    <location>
        <begin position="1"/>
        <end position="85"/>
    </location>
</feature>
<dbReference type="EC" id="2.7.7.48" evidence="8"/>
<dbReference type="Pfam" id="PF05183">
    <property type="entry name" value="RdRP"/>
    <property type="match status" value="1"/>
</dbReference>
<dbReference type="GO" id="GO:0003723">
    <property type="term" value="F:RNA binding"/>
    <property type="evidence" value="ECO:0007669"/>
    <property type="project" value="UniProtKB-KW"/>
</dbReference>
<feature type="domain" description="RDRP C-terminal head" evidence="10">
    <location>
        <begin position="105"/>
        <end position="274"/>
    </location>
</feature>
<evidence type="ECO:0000256" key="3">
    <source>
        <dbReference type="ARBA" id="ARBA00022679"/>
    </source>
</evidence>
<dbReference type="GO" id="GO:0030422">
    <property type="term" value="P:siRNA processing"/>
    <property type="evidence" value="ECO:0007669"/>
    <property type="project" value="TreeGrafter"/>
</dbReference>
<dbReference type="PANTHER" id="PTHR23079">
    <property type="entry name" value="RNA-DEPENDENT RNA POLYMERASE"/>
    <property type="match status" value="1"/>
</dbReference>
<evidence type="ECO:0000313" key="12">
    <source>
        <dbReference type="Proteomes" id="UP000823388"/>
    </source>
</evidence>
<keyword evidence="4 8" id="KW-0548">Nucleotidyltransferase</keyword>
<evidence type="ECO:0000256" key="8">
    <source>
        <dbReference type="RuleBase" id="RU363098"/>
    </source>
</evidence>
<evidence type="ECO:0000256" key="4">
    <source>
        <dbReference type="ARBA" id="ARBA00022695"/>
    </source>
</evidence>
<name>A0A8T0RWU7_PANVG</name>
<evidence type="ECO:0000256" key="6">
    <source>
        <dbReference type="ARBA" id="ARBA00023158"/>
    </source>
</evidence>
<evidence type="ECO:0000256" key="1">
    <source>
        <dbReference type="ARBA" id="ARBA00005762"/>
    </source>
</evidence>
<accession>A0A8T0RWU7</accession>
<keyword evidence="6 8" id="KW-0943">RNA-mediated gene silencing</keyword>
<dbReference type="InterPro" id="IPR007855">
    <property type="entry name" value="RDRP"/>
</dbReference>
<keyword evidence="3 8" id="KW-0808">Transferase</keyword>
<dbReference type="GO" id="GO:0031380">
    <property type="term" value="C:nuclear RNA-directed RNA polymerase complex"/>
    <property type="evidence" value="ECO:0007669"/>
    <property type="project" value="TreeGrafter"/>
</dbReference>
<proteinExistence type="inferred from homology"/>
<dbReference type="AlphaFoldDB" id="A0A8T0RWU7"/>
<evidence type="ECO:0000259" key="9">
    <source>
        <dbReference type="Pfam" id="PF05183"/>
    </source>
</evidence>
<keyword evidence="2 8" id="KW-0696">RNA-directed RNA polymerase</keyword>
<comment type="catalytic activity">
    <reaction evidence="7 8">
        <text>RNA(n) + a ribonucleoside 5'-triphosphate = RNA(n+1) + diphosphate</text>
        <dbReference type="Rhea" id="RHEA:21248"/>
        <dbReference type="Rhea" id="RHEA-COMP:14527"/>
        <dbReference type="Rhea" id="RHEA-COMP:17342"/>
        <dbReference type="ChEBI" id="CHEBI:33019"/>
        <dbReference type="ChEBI" id="CHEBI:61557"/>
        <dbReference type="ChEBI" id="CHEBI:140395"/>
        <dbReference type="EC" id="2.7.7.48"/>
    </reaction>
</comment>
<dbReference type="EMBL" id="CM029046">
    <property type="protein sequence ID" value="KAG2589096.1"/>
    <property type="molecule type" value="Genomic_DNA"/>
</dbReference>
<protein>
    <recommendedName>
        <fullName evidence="8">RNA-dependent RNA polymerase</fullName>
        <ecNumber evidence="8">2.7.7.48</ecNumber>
    </recommendedName>
</protein>
<gene>
    <name evidence="11" type="ORF">PVAP13_5NG255800</name>
</gene>
<evidence type="ECO:0000256" key="7">
    <source>
        <dbReference type="ARBA" id="ARBA00048744"/>
    </source>
</evidence>
<evidence type="ECO:0000313" key="11">
    <source>
        <dbReference type="EMBL" id="KAG2589096.1"/>
    </source>
</evidence>
<evidence type="ECO:0000256" key="5">
    <source>
        <dbReference type="ARBA" id="ARBA00022884"/>
    </source>
</evidence>
<keyword evidence="12" id="KW-1185">Reference proteome</keyword>
<organism evidence="11 12">
    <name type="scientific">Panicum virgatum</name>
    <name type="common">Blackwell switchgrass</name>
    <dbReference type="NCBI Taxonomy" id="38727"/>
    <lineage>
        <taxon>Eukaryota</taxon>
        <taxon>Viridiplantae</taxon>
        <taxon>Streptophyta</taxon>
        <taxon>Embryophyta</taxon>
        <taxon>Tracheophyta</taxon>
        <taxon>Spermatophyta</taxon>
        <taxon>Magnoliopsida</taxon>
        <taxon>Liliopsida</taxon>
        <taxon>Poales</taxon>
        <taxon>Poaceae</taxon>
        <taxon>PACMAD clade</taxon>
        <taxon>Panicoideae</taxon>
        <taxon>Panicodae</taxon>
        <taxon>Paniceae</taxon>
        <taxon>Panicinae</taxon>
        <taxon>Panicum</taxon>
        <taxon>Panicum sect. Hiantes</taxon>
    </lineage>
</organism>
<comment type="caution">
    <text evidence="11">The sequence shown here is derived from an EMBL/GenBank/DDBJ whole genome shotgun (WGS) entry which is preliminary data.</text>
</comment>
<reference evidence="11" key="1">
    <citation type="submission" date="2020-05" db="EMBL/GenBank/DDBJ databases">
        <title>WGS assembly of Panicum virgatum.</title>
        <authorList>
            <person name="Lovell J.T."/>
            <person name="Jenkins J."/>
            <person name="Shu S."/>
            <person name="Juenger T.E."/>
            <person name="Schmutz J."/>
        </authorList>
    </citation>
    <scope>NUCLEOTIDE SEQUENCE</scope>
    <source>
        <strain evidence="11">AP13</strain>
    </source>
</reference>
<comment type="similarity">
    <text evidence="1 8">Belongs to the RdRP family.</text>
</comment>
<dbReference type="InterPro" id="IPR058752">
    <property type="entry name" value="RDRP_C_head"/>
</dbReference>
<sequence>MVNEKLGPISNAHVVHADTSEYGAMDEKCIQLAELAATAVDFPKTGKIVSMPPSLRPKLYPDFMQKDEAITYKSDKILGRLYRSIQEDSNGDLVPEETCTLNDLPYDTDMEVPGATDFLSSAWQCKCSYEAQLNALLSQYGVRTEAELVTKHIWSLPKYSSRKQGDIKERLKNAYSALRKELRSTFESIETDQTEISDDEKNRVYEMKASAWYQVTYHPKWVQKSREMLGPDCEEMPARLSFAWIAVHYLARIKIRCRGEVKANSQRPVERLAAYICESM</sequence>
<keyword evidence="5 8" id="KW-0694">RNA-binding</keyword>
<dbReference type="GO" id="GO:0003968">
    <property type="term" value="F:RNA-directed RNA polymerase activity"/>
    <property type="evidence" value="ECO:0007669"/>
    <property type="project" value="UniProtKB-KW"/>
</dbReference>